<comment type="caution">
    <text evidence="1">The sequence shown here is derived from an EMBL/GenBank/DDBJ whole genome shotgun (WGS) entry which is preliminary data.</text>
</comment>
<protein>
    <submittedName>
        <fullName evidence="1">Uncharacterized protein</fullName>
    </submittedName>
</protein>
<sequence length="18" mass="2092">MPYDQNLISKVPSDSWIV</sequence>
<dbReference type="AlphaFoldDB" id="A0A0B0MZP6"/>
<accession>A0A0B0MZP6</accession>
<keyword evidence="2" id="KW-1185">Reference proteome</keyword>
<evidence type="ECO:0000313" key="1">
    <source>
        <dbReference type="EMBL" id="KHG04391.1"/>
    </source>
</evidence>
<evidence type="ECO:0000313" key="2">
    <source>
        <dbReference type="Proteomes" id="UP000032142"/>
    </source>
</evidence>
<proteinExistence type="predicted"/>
<dbReference type="Proteomes" id="UP000032142">
    <property type="component" value="Unassembled WGS sequence"/>
</dbReference>
<gene>
    <name evidence="1" type="ORF">F383_29328</name>
</gene>
<reference evidence="2" key="1">
    <citation type="submission" date="2014-09" db="EMBL/GenBank/DDBJ databases">
        <authorList>
            <person name="Mudge J."/>
            <person name="Ramaraj T."/>
            <person name="Lindquist I.E."/>
            <person name="Bharti A.K."/>
            <person name="Sundararajan A."/>
            <person name="Cameron C.T."/>
            <person name="Woodward J.E."/>
            <person name="May G.D."/>
            <person name="Brubaker C."/>
            <person name="Broadhvest J."/>
            <person name="Wilkins T.A."/>
        </authorList>
    </citation>
    <scope>NUCLEOTIDE SEQUENCE</scope>
    <source>
        <strain evidence="2">cv. AKA8401</strain>
    </source>
</reference>
<organism evidence="1 2">
    <name type="scientific">Gossypium arboreum</name>
    <name type="common">Tree cotton</name>
    <name type="synonym">Gossypium nanking</name>
    <dbReference type="NCBI Taxonomy" id="29729"/>
    <lineage>
        <taxon>Eukaryota</taxon>
        <taxon>Viridiplantae</taxon>
        <taxon>Streptophyta</taxon>
        <taxon>Embryophyta</taxon>
        <taxon>Tracheophyta</taxon>
        <taxon>Spermatophyta</taxon>
        <taxon>Magnoliopsida</taxon>
        <taxon>eudicotyledons</taxon>
        <taxon>Gunneridae</taxon>
        <taxon>Pentapetalae</taxon>
        <taxon>rosids</taxon>
        <taxon>malvids</taxon>
        <taxon>Malvales</taxon>
        <taxon>Malvaceae</taxon>
        <taxon>Malvoideae</taxon>
        <taxon>Gossypium</taxon>
    </lineage>
</organism>
<dbReference type="EMBL" id="JRRC01410731">
    <property type="protein sequence ID" value="KHG04391.1"/>
    <property type="molecule type" value="Genomic_DNA"/>
</dbReference>
<name>A0A0B0MZP6_GOSAR</name>